<gene>
    <name evidence="4" type="ORF">BDV34DRAFT_236134</name>
</gene>
<keyword evidence="2" id="KW-0862">Zinc</keyword>
<dbReference type="Proteomes" id="UP000326532">
    <property type="component" value="Unassembled WGS sequence"/>
</dbReference>
<dbReference type="AlphaFoldDB" id="A0A5N6DGA2"/>
<accession>A0A5N6DGA2</accession>
<dbReference type="Gene3D" id="3.20.20.140">
    <property type="entry name" value="Metal-dependent hydrolases"/>
    <property type="match status" value="1"/>
</dbReference>
<keyword evidence="3" id="KW-0812">Transmembrane</keyword>
<evidence type="ECO:0000256" key="3">
    <source>
        <dbReference type="SAM" id="Phobius"/>
    </source>
</evidence>
<dbReference type="PANTHER" id="PTHR10443:SF12">
    <property type="entry name" value="DIPEPTIDASE"/>
    <property type="match status" value="1"/>
</dbReference>
<dbReference type="CDD" id="cd01301">
    <property type="entry name" value="rDP_like"/>
    <property type="match status" value="1"/>
</dbReference>
<feature type="transmembrane region" description="Helical" evidence="3">
    <location>
        <begin position="38"/>
        <end position="55"/>
    </location>
</feature>
<dbReference type="GO" id="GO:0070573">
    <property type="term" value="F:metallodipeptidase activity"/>
    <property type="evidence" value="ECO:0007669"/>
    <property type="project" value="InterPro"/>
</dbReference>
<keyword evidence="3" id="KW-0472">Membrane</keyword>
<dbReference type="EC" id="3.4.13.19" evidence="2"/>
<name>A0A5N6DGA2_ASPPA</name>
<reference evidence="4 5" key="1">
    <citation type="submission" date="2019-04" db="EMBL/GenBank/DDBJ databases">
        <title>Fungal friends and foes A comparative genomics study of 23 Aspergillus species from section Flavi.</title>
        <authorList>
            <consortium name="DOE Joint Genome Institute"/>
            <person name="Kjaerbolling I."/>
            <person name="Vesth T.C."/>
            <person name="Frisvad J.C."/>
            <person name="Nybo J.L."/>
            <person name="Theobald S."/>
            <person name="Kildgaard S."/>
            <person name="Petersen T.I."/>
            <person name="Kuo A."/>
            <person name="Sato A."/>
            <person name="Lyhne E.K."/>
            <person name="Kogle M.E."/>
            <person name="Wiebenga A."/>
            <person name="Kun R.S."/>
            <person name="Lubbers R.J."/>
            <person name="Makela M.R."/>
            <person name="Barry K."/>
            <person name="Chovatia M."/>
            <person name="Clum A."/>
            <person name="Daum C."/>
            <person name="Haridas S."/>
            <person name="He G."/>
            <person name="LaButti K."/>
            <person name="Lipzen A."/>
            <person name="Mondo S."/>
            <person name="Pangilinan J."/>
            <person name="Riley R."/>
            <person name="Salamov A."/>
            <person name="Simmons B.A."/>
            <person name="Magnuson J.K."/>
            <person name="Henrissat B."/>
            <person name="Mortensen U.H."/>
            <person name="Larsen T.O."/>
            <person name="De vries R.P."/>
            <person name="Grigoriev I.V."/>
            <person name="Machida M."/>
            <person name="Baker S.E."/>
            <person name="Andersen M.R."/>
        </authorList>
    </citation>
    <scope>NUCLEOTIDE SEQUENCE [LARGE SCALE GENOMIC DNA]</scope>
    <source>
        <strain evidence="4 5">CBS 117618</strain>
    </source>
</reference>
<protein>
    <recommendedName>
        <fullName evidence="2">Dipeptidase</fullName>
        <ecNumber evidence="2">3.4.13.19</ecNumber>
    </recommendedName>
</protein>
<dbReference type="OMA" id="SRHNVFG"/>
<keyword evidence="3" id="KW-1133">Transmembrane helix</keyword>
<keyword evidence="2" id="KW-0479">Metal-binding</keyword>
<dbReference type="GO" id="GO:0006508">
    <property type="term" value="P:proteolysis"/>
    <property type="evidence" value="ECO:0007669"/>
    <property type="project" value="UniProtKB-KW"/>
</dbReference>
<keyword evidence="1 2" id="KW-0224">Dipeptidase</keyword>
<evidence type="ECO:0000256" key="1">
    <source>
        <dbReference type="ARBA" id="ARBA00022997"/>
    </source>
</evidence>
<comment type="cofactor">
    <cofactor evidence="2">
        <name>Zn(2+)</name>
        <dbReference type="ChEBI" id="CHEBI:29105"/>
    </cofactor>
</comment>
<dbReference type="PANTHER" id="PTHR10443">
    <property type="entry name" value="MICROSOMAL DIPEPTIDASE"/>
    <property type="match status" value="1"/>
</dbReference>
<evidence type="ECO:0000313" key="5">
    <source>
        <dbReference type="Proteomes" id="UP000326532"/>
    </source>
</evidence>
<evidence type="ECO:0000313" key="4">
    <source>
        <dbReference type="EMBL" id="KAB8203969.1"/>
    </source>
</evidence>
<comment type="catalytic activity">
    <reaction evidence="2">
        <text>an L-aminoacyl-L-amino acid + H2O = 2 an L-alpha-amino acid</text>
        <dbReference type="Rhea" id="RHEA:48940"/>
        <dbReference type="ChEBI" id="CHEBI:15377"/>
        <dbReference type="ChEBI" id="CHEBI:59869"/>
        <dbReference type="ChEBI" id="CHEBI:77460"/>
        <dbReference type="EC" id="3.4.13.19"/>
    </reaction>
</comment>
<dbReference type="VEuPathDB" id="FungiDB:BDV34DRAFT_236134"/>
<keyword evidence="2" id="KW-0482">Metalloprotease</keyword>
<dbReference type="PROSITE" id="PS51365">
    <property type="entry name" value="RENAL_DIPEPTIDASE_2"/>
    <property type="match status" value="1"/>
</dbReference>
<dbReference type="EMBL" id="ML734985">
    <property type="protein sequence ID" value="KAB8203969.1"/>
    <property type="molecule type" value="Genomic_DNA"/>
</dbReference>
<keyword evidence="2" id="KW-0378">Hydrolase</keyword>
<comment type="similarity">
    <text evidence="2">Belongs to the metallo-dependent hydrolases superfamily. Peptidase M19 family.</text>
</comment>
<keyword evidence="2" id="KW-0645">Protease</keyword>
<sequence length="432" mass="48671">MAMTNTHSLTMAMDKKGDLEWMPPRPEPVYWRNRQRSLAYSVTLTLVALFFTFALRPEAFPSFLVRKDLHKSPLEQVLTRVPLTDGHNDFAIWTRAFYQNHIYQANFTDHDELYGQVDFPRLRKGRLGAQFWSVYVECARNPNEPGAQYEIVRDTFQQIDLVHRMIDHFPDFLVPASSVADVHHNFYYSPRHISSLLGIEGLHQLGGSASVLRMYHELGVRYASLTHTCHNEYADSEAPAEPRHRGLSAAGEKIIAEMNRVGMMVDLSHTSLETQRAVFNVSRAPVMYSHSSAYALCPHSRNVPDDLLQMLKDNDGIIMVSLYPEYTNCQDAEAASLADVADHIQYVGNLIGYRHVGLGSDFDGMSHGPKGLEDVSKYPDLIQELLDRGVSVDDLVGVTGGNVLRVLGVVEHVARSLVGMLPLEDDVKPFFE</sequence>
<dbReference type="SUPFAM" id="SSF51556">
    <property type="entry name" value="Metallo-dependent hydrolases"/>
    <property type="match status" value="1"/>
</dbReference>
<proteinExistence type="inferred from homology"/>
<organism evidence="4 5">
    <name type="scientific">Aspergillus parasiticus</name>
    <dbReference type="NCBI Taxonomy" id="5067"/>
    <lineage>
        <taxon>Eukaryota</taxon>
        <taxon>Fungi</taxon>
        <taxon>Dikarya</taxon>
        <taxon>Ascomycota</taxon>
        <taxon>Pezizomycotina</taxon>
        <taxon>Eurotiomycetes</taxon>
        <taxon>Eurotiomycetidae</taxon>
        <taxon>Eurotiales</taxon>
        <taxon>Aspergillaceae</taxon>
        <taxon>Aspergillus</taxon>
        <taxon>Aspergillus subgen. Circumdati</taxon>
    </lineage>
</organism>
<dbReference type="Pfam" id="PF01244">
    <property type="entry name" value="Peptidase_M19"/>
    <property type="match status" value="1"/>
</dbReference>
<evidence type="ECO:0000256" key="2">
    <source>
        <dbReference type="RuleBase" id="RU341113"/>
    </source>
</evidence>
<keyword evidence="5" id="KW-1185">Reference proteome</keyword>
<dbReference type="GO" id="GO:0046872">
    <property type="term" value="F:metal ion binding"/>
    <property type="evidence" value="ECO:0007669"/>
    <property type="project" value="UniProtKB-UniRule"/>
</dbReference>
<dbReference type="InterPro" id="IPR008257">
    <property type="entry name" value="Pept_M19"/>
</dbReference>
<dbReference type="InterPro" id="IPR032466">
    <property type="entry name" value="Metal_Hydrolase"/>
</dbReference>